<keyword evidence="1" id="KW-0472">Membrane</keyword>
<dbReference type="Proteomes" id="UP000680815">
    <property type="component" value="Unassembled WGS sequence"/>
</dbReference>
<sequence length="191" mass="20707">MTTQGSSAEHRWERIARALHRDANGTLRTPSRGALAPYVAAVLFFVPLGGWTVKLGVERLTMSRSWIRGTAEVLAVPGPRAPTPRRHYDLVLRRVLSDGTAVDARAILGHPFRVGWSRPGRVPQPGDRLDIVIDPDDPRRMTTVDSLGDLPGGGIVFGAGILAIATFPLAGLVTAVWLRRRGLGDMTSKHP</sequence>
<keyword evidence="1" id="KW-0812">Transmembrane</keyword>
<evidence type="ECO:0000256" key="1">
    <source>
        <dbReference type="SAM" id="Phobius"/>
    </source>
</evidence>
<feature type="transmembrane region" description="Helical" evidence="1">
    <location>
        <begin position="35"/>
        <end position="53"/>
    </location>
</feature>
<gene>
    <name evidence="2" type="ORF">J5Y09_05135</name>
</gene>
<proteinExistence type="predicted"/>
<feature type="transmembrane region" description="Helical" evidence="1">
    <location>
        <begin position="155"/>
        <end position="178"/>
    </location>
</feature>
<comment type="caution">
    <text evidence="2">The sequence shown here is derived from an EMBL/GenBank/DDBJ whole genome shotgun (WGS) entry which is preliminary data.</text>
</comment>
<dbReference type="EMBL" id="JAGIYZ010000003">
    <property type="protein sequence ID" value="MBP0463286.1"/>
    <property type="molecule type" value="Genomic_DNA"/>
</dbReference>
<evidence type="ECO:0008006" key="4">
    <source>
        <dbReference type="Google" id="ProtNLM"/>
    </source>
</evidence>
<keyword evidence="3" id="KW-1185">Reference proteome</keyword>
<evidence type="ECO:0000313" key="2">
    <source>
        <dbReference type="EMBL" id="MBP0463286.1"/>
    </source>
</evidence>
<accession>A0ABS4AR30</accession>
<evidence type="ECO:0000313" key="3">
    <source>
        <dbReference type="Proteomes" id="UP000680815"/>
    </source>
</evidence>
<keyword evidence="1" id="KW-1133">Transmembrane helix</keyword>
<organism evidence="2 3">
    <name type="scientific">Roseomonas nitratireducens</name>
    <dbReference type="NCBI Taxonomy" id="2820810"/>
    <lineage>
        <taxon>Bacteria</taxon>
        <taxon>Pseudomonadati</taxon>
        <taxon>Pseudomonadota</taxon>
        <taxon>Alphaproteobacteria</taxon>
        <taxon>Acetobacterales</taxon>
        <taxon>Roseomonadaceae</taxon>
        <taxon>Roseomonas</taxon>
    </lineage>
</organism>
<name>A0ABS4AR30_9PROT</name>
<dbReference type="RefSeq" id="WP_209350674.1">
    <property type="nucleotide sequence ID" value="NZ_JAGIYZ010000003.1"/>
</dbReference>
<reference evidence="2 3" key="1">
    <citation type="submission" date="2021-03" db="EMBL/GenBank/DDBJ databases">
        <authorList>
            <person name="So Y."/>
        </authorList>
    </citation>
    <scope>NUCLEOTIDE SEQUENCE [LARGE SCALE GENOMIC DNA]</scope>
    <source>
        <strain evidence="2 3">PWR1</strain>
    </source>
</reference>
<protein>
    <recommendedName>
        <fullName evidence="4">DUF3592 domain-containing protein</fullName>
    </recommendedName>
</protein>